<feature type="transmembrane region" description="Helical" evidence="5">
    <location>
        <begin position="103"/>
        <end position="123"/>
    </location>
</feature>
<dbReference type="SUPFAM" id="SSF161098">
    <property type="entry name" value="MetI-like"/>
    <property type="match status" value="1"/>
</dbReference>
<evidence type="ECO:0000313" key="8">
    <source>
        <dbReference type="Proteomes" id="UP000245412"/>
    </source>
</evidence>
<dbReference type="InterPro" id="IPR000515">
    <property type="entry name" value="MetI-like"/>
</dbReference>
<feature type="transmembrane region" description="Helical" evidence="5">
    <location>
        <begin position="183"/>
        <end position="203"/>
    </location>
</feature>
<protein>
    <submittedName>
        <fullName evidence="7">Peptide/nickel transport system permease protein</fullName>
    </submittedName>
</protein>
<dbReference type="Pfam" id="PF00528">
    <property type="entry name" value="BPD_transp_1"/>
    <property type="match status" value="1"/>
</dbReference>
<dbReference type="EMBL" id="QGGY01000008">
    <property type="protein sequence ID" value="PWJ74779.1"/>
    <property type="molecule type" value="Genomic_DNA"/>
</dbReference>
<evidence type="ECO:0000313" key="7">
    <source>
        <dbReference type="EMBL" id="PWJ74779.1"/>
    </source>
</evidence>
<dbReference type="GO" id="GO:0005886">
    <property type="term" value="C:plasma membrane"/>
    <property type="evidence" value="ECO:0007669"/>
    <property type="project" value="UniProtKB-SubCell"/>
</dbReference>
<evidence type="ECO:0000256" key="1">
    <source>
        <dbReference type="ARBA" id="ARBA00004141"/>
    </source>
</evidence>
<proteinExistence type="inferred from homology"/>
<dbReference type="Proteomes" id="UP000245412">
    <property type="component" value="Unassembled WGS sequence"/>
</dbReference>
<comment type="caution">
    <text evidence="7">The sequence shown here is derived from an EMBL/GenBank/DDBJ whole genome shotgun (WGS) entry which is preliminary data.</text>
</comment>
<dbReference type="AlphaFoldDB" id="A0AB73T2N5"/>
<evidence type="ECO:0000256" key="2">
    <source>
        <dbReference type="ARBA" id="ARBA00022692"/>
    </source>
</evidence>
<dbReference type="PANTHER" id="PTHR42729:SF1">
    <property type="entry name" value="OLIGO_DIPEPTIDE TRANSPORT, PERMEASE PROTEIN (DPPC-2)"/>
    <property type="match status" value="1"/>
</dbReference>
<dbReference type="RefSeq" id="WP_109627555.1">
    <property type="nucleotide sequence ID" value="NZ_JANKBI010000006.1"/>
</dbReference>
<comment type="similarity">
    <text evidence="5">Belongs to the binding-protein-dependent transport system permease family.</text>
</comment>
<dbReference type="PROSITE" id="PS50928">
    <property type="entry name" value="ABC_TM1"/>
    <property type="match status" value="1"/>
</dbReference>
<feature type="transmembrane region" description="Helical" evidence="5">
    <location>
        <begin position="72"/>
        <end position="91"/>
    </location>
</feature>
<gene>
    <name evidence="7" type="ORF">C7383_108209</name>
</gene>
<dbReference type="Gene3D" id="1.10.3720.10">
    <property type="entry name" value="MetI-like"/>
    <property type="match status" value="1"/>
</dbReference>
<feature type="transmembrane region" description="Helical" evidence="5">
    <location>
        <begin position="129"/>
        <end position="147"/>
    </location>
</feature>
<dbReference type="PANTHER" id="PTHR42729">
    <property type="entry name" value="OLIGO/DIPEPTIDE TRANSPORT, PERMEASE PROTEIN (DPPC-2)"/>
    <property type="match status" value="1"/>
</dbReference>
<evidence type="ECO:0000256" key="3">
    <source>
        <dbReference type="ARBA" id="ARBA00022989"/>
    </source>
</evidence>
<keyword evidence="8" id="KW-1185">Reference proteome</keyword>
<evidence type="ECO:0000259" key="6">
    <source>
        <dbReference type="PROSITE" id="PS50928"/>
    </source>
</evidence>
<dbReference type="GO" id="GO:0055085">
    <property type="term" value="P:transmembrane transport"/>
    <property type="evidence" value="ECO:0007669"/>
    <property type="project" value="InterPro"/>
</dbReference>
<reference evidence="7 8" key="1">
    <citation type="submission" date="2018-05" db="EMBL/GenBank/DDBJ databases">
        <authorList>
            <person name="Goeker M."/>
            <person name="Huntemann M."/>
            <person name="Clum A."/>
            <person name="Pillay M."/>
            <person name="Palaniappan K."/>
            <person name="Varghese N."/>
            <person name="Mikhailova N."/>
            <person name="Stamatis D."/>
            <person name="Reddy T."/>
            <person name="Daum C."/>
            <person name="Shapiro N."/>
            <person name="Ivanova N."/>
            <person name="Kyrpides N."/>
            <person name="Woyke T."/>
        </authorList>
    </citation>
    <scope>NUCLEOTIDE SEQUENCE [LARGE SCALE GENOMIC DNA]</scope>
    <source>
        <strain evidence="7 8">DSM 26524</strain>
    </source>
</reference>
<organism evidence="7 8">
    <name type="scientific">Murimonas intestini</name>
    <dbReference type="NCBI Taxonomy" id="1337051"/>
    <lineage>
        <taxon>Bacteria</taxon>
        <taxon>Bacillati</taxon>
        <taxon>Bacillota</taxon>
        <taxon>Clostridia</taxon>
        <taxon>Lachnospirales</taxon>
        <taxon>Lachnospiraceae</taxon>
        <taxon>Murimonas</taxon>
    </lineage>
</organism>
<dbReference type="CDD" id="cd06261">
    <property type="entry name" value="TM_PBP2"/>
    <property type="match status" value="1"/>
</dbReference>
<feature type="transmembrane region" description="Helical" evidence="5">
    <location>
        <begin position="240"/>
        <end position="261"/>
    </location>
</feature>
<sequence length="276" mass="29976">MKFVNKKLKIGVSVLAIFLILGFIVPLFGPENPTEWGAYLKNMPPSSEHLLGTTSLGQDTFFLLAHSINNSFKIGIAVSLIATAAGVFLGLIAGFKSGLIDRLISLLTDSFIVIPSLPILILLSSFLKGTASVSFIVAILALFSWPLPARQVRSMALSLRERESISMALFSGESMIKIIVREIFPYISGWTLANFVNGILAAIAAESTLAVIGMSSNSTATLGTMIYWANQYQAMLGGRWLWIGTPVVATVIIFISLFLTMNGYQEYMAKRRGKNA</sequence>
<name>A0AB73T2N5_9FIRM</name>
<keyword evidence="4 5" id="KW-0472">Membrane</keyword>
<accession>A0AB73T2N5</accession>
<keyword evidence="3 5" id="KW-1133">Transmembrane helix</keyword>
<evidence type="ECO:0000256" key="5">
    <source>
        <dbReference type="RuleBase" id="RU363032"/>
    </source>
</evidence>
<comment type="subcellular location">
    <subcellularLocation>
        <location evidence="5">Cell membrane</location>
        <topology evidence="5">Multi-pass membrane protein</topology>
    </subcellularLocation>
    <subcellularLocation>
        <location evidence="1">Membrane</location>
        <topology evidence="1">Multi-pass membrane protein</topology>
    </subcellularLocation>
</comment>
<evidence type="ECO:0000256" key="4">
    <source>
        <dbReference type="ARBA" id="ARBA00023136"/>
    </source>
</evidence>
<keyword evidence="5" id="KW-0813">Transport</keyword>
<keyword evidence="2 5" id="KW-0812">Transmembrane</keyword>
<dbReference type="InterPro" id="IPR035906">
    <property type="entry name" value="MetI-like_sf"/>
</dbReference>
<feature type="transmembrane region" description="Helical" evidence="5">
    <location>
        <begin position="12"/>
        <end position="29"/>
    </location>
</feature>
<feature type="domain" description="ABC transmembrane type-1" evidence="6">
    <location>
        <begin position="68"/>
        <end position="263"/>
    </location>
</feature>